<keyword evidence="1" id="KW-1015">Disulfide bond</keyword>
<organism evidence="4 5">
    <name type="scientific">Circinella minor</name>
    <dbReference type="NCBI Taxonomy" id="1195481"/>
    <lineage>
        <taxon>Eukaryota</taxon>
        <taxon>Fungi</taxon>
        <taxon>Fungi incertae sedis</taxon>
        <taxon>Mucoromycota</taxon>
        <taxon>Mucoromycotina</taxon>
        <taxon>Mucoromycetes</taxon>
        <taxon>Mucorales</taxon>
        <taxon>Lichtheimiaceae</taxon>
        <taxon>Circinella</taxon>
    </lineage>
</organism>
<dbReference type="PANTHER" id="PTHR24276:SF98">
    <property type="entry name" value="FI18310P1-RELATED"/>
    <property type="match status" value="1"/>
</dbReference>
<feature type="domain" description="Peptidase S1" evidence="3">
    <location>
        <begin position="22"/>
        <end position="256"/>
    </location>
</feature>
<keyword evidence="2" id="KW-0732">Signal</keyword>
<sequence>MHSFTITITCILFLIPIFVFAIQEGTDVADPSAYPYYVMLGNPHVCGGMIISFNPPIILTAAHCVADAEHPLSMTHNPYFVGYGDVDRKHHIINPIVDWLIHPNYENDKGQIDMHYDIAIIKLQKPFKPSAHVARVALWSEKDLYIPRQAVLMGYGYTNVDKPEAKILQRISVNVTKFTAGYSDMVEAMSSRSEEMACHGDSVALGLLARIFGVYDHDPSHATCPIPLRAENNVPTIIESFCNISNMLKWIADESGITVEQLTDPLFVPNSTCYEDCLGRWKGIRPEEIDEDENNSSQWHIGFGDSTFEKNNPDKWWVGPLVQQRAIFSSDASTSTIISTIPIIRHIPLSYFFSLLLLLL</sequence>
<dbReference type="AlphaFoldDB" id="A0A8H7VCU8"/>
<proteinExistence type="predicted"/>
<comment type="caution">
    <text evidence="4">The sequence shown here is derived from an EMBL/GenBank/DDBJ whole genome shotgun (WGS) entry which is preliminary data.</text>
</comment>
<dbReference type="Pfam" id="PF00089">
    <property type="entry name" value="Trypsin"/>
    <property type="match status" value="1"/>
</dbReference>
<evidence type="ECO:0000313" key="4">
    <source>
        <dbReference type="EMBL" id="KAG2218391.1"/>
    </source>
</evidence>
<dbReference type="InterPro" id="IPR009003">
    <property type="entry name" value="Peptidase_S1_PA"/>
</dbReference>
<dbReference type="PROSITE" id="PS50240">
    <property type="entry name" value="TRYPSIN_DOM"/>
    <property type="match status" value="1"/>
</dbReference>
<dbReference type="GO" id="GO:0004252">
    <property type="term" value="F:serine-type endopeptidase activity"/>
    <property type="evidence" value="ECO:0007669"/>
    <property type="project" value="InterPro"/>
</dbReference>
<reference evidence="4 5" key="1">
    <citation type="submission" date="2020-12" db="EMBL/GenBank/DDBJ databases">
        <title>Metabolic potential, ecology and presence of endohyphal bacteria is reflected in genomic diversity of Mucoromycotina.</title>
        <authorList>
            <person name="Muszewska A."/>
            <person name="Okrasinska A."/>
            <person name="Steczkiewicz K."/>
            <person name="Drgas O."/>
            <person name="Orlowska M."/>
            <person name="Perlinska-Lenart U."/>
            <person name="Aleksandrzak-Piekarczyk T."/>
            <person name="Szatraj K."/>
            <person name="Zielenkiewicz U."/>
            <person name="Pilsyk S."/>
            <person name="Malc E."/>
            <person name="Mieczkowski P."/>
            <person name="Kruszewska J.S."/>
            <person name="Biernat P."/>
            <person name="Pawlowska J."/>
        </authorList>
    </citation>
    <scope>NUCLEOTIDE SEQUENCE [LARGE SCALE GENOMIC DNA]</scope>
    <source>
        <strain evidence="4 5">CBS 142.35</strain>
    </source>
</reference>
<feature type="signal peptide" evidence="2">
    <location>
        <begin position="1"/>
        <end position="21"/>
    </location>
</feature>
<dbReference type="EMBL" id="JAEPRB010000232">
    <property type="protein sequence ID" value="KAG2218391.1"/>
    <property type="molecule type" value="Genomic_DNA"/>
</dbReference>
<dbReference type="Proteomes" id="UP000646827">
    <property type="component" value="Unassembled WGS sequence"/>
</dbReference>
<feature type="chain" id="PRO_5034261006" description="Peptidase S1 domain-containing protein" evidence="2">
    <location>
        <begin position="22"/>
        <end position="360"/>
    </location>
</feature>
<dbReference type="InterPro" id="IPR001254">
    <property type="entry name" value="Trypsin_dom"/>
</dbReference>
<dbReference type="PROSITE" id="PS00134">
    <property type="entry name" value="TRYPSIN_HIS"/>
    <property type="match status" value="1"/>
</dbReference>
<dbReference type="SMART" id="SM00020">
    <property type="entry name" value="Tryp_SPc"/>
    <property type="match status" value="1"/>
</dbReference>
<dbReference type="SUPFAM" id="SSF50494">
    <property type="entry name" value="Trypsin-like serine proteases"/>
    <property type="match status" value="1"/>
</dbReference>
<accession>A0A8H7VCU8</accession>
<dbReference type="Gene3D" id="2.40.10.10">
    <property type="entry name" value="Trypsin-like serine proteases"/>
    <property type="match status" value="1"/>
</dbReference>
<dbReference type="InterPro" id="IPR043504">
    <property type="entry name" value="Peptidase_S1_PA_chymotrypsin"/>
</dbReference>
<evidence type="ECO:0000313" key="5">
    <source>
        <dbReference type="Proteomes" id="UP000646827"/>
    </source>
</evidence>
<evidence type="ECO:0000256" key="2">
    <source>
        <dbReference type="SAM" id="SignalP"/>
    </source>
</evidence>
<dbReference type="InterPro" id="IPR050430">
    <property type="entry name" value="Peptidase_S1"/>
</dbReference>
<evidence type="ECO:0000259" key="3">
    <source>
        <dbReference type="PROSITE" id="PS50240"/>
    </source>
</evidence>
<keyword evidence="5" id="KW-1185">Reference proteome</keyword>
<evidence type="ECO:0000256" key="1">
    <source>
        <dbReference type="ARBA" id="ARBA00023157"/>
    </source>
</evidence>
<name>A0A8H7VCU8_9FUNG</name>
<dbReference type="InterPro" id="IPR018114">
    <property type="entry name" value="TRYPSIN_HIS"/>
</dbReference>
<dbReference type="PANTHER" id="PTHR24276">
    <property type="entry name" value="POLYSERASE-RELATED"/>
    <property type="match status" value="1"/>
</dbReference>
<protein>
    <recommendedName>
        <fullName evidence="3">Peptidase S1 domain-containing protein</fullName>
    </recommendedName>
</protein>
<dbReference type="GO" id="GO:0006508">
    <property type="term" value="P:proteolysis"/>
    <property type="evidence" value="ECO:0007669"/>
    <property type="project" value="InterPro"/>
</dbReference>
<gene>
    <name evidence="4" type="ORF">INT45_011579</name>
</gene>
<dbReference type="OrthoDB" id="6380398at2759"/>